<feature type="transmembrane region" description="Helical" evidence="1">
    <location>
        <begin position="95"/>
        <end position="111"/>
    </location>
</feature>
<evidence type="ECO:0000313" key="2">
    <source>
        <dbReference type="EMBL" id="MDM8563553.1"/>
    </source>
</evidence>
<feature type="non-terminal residue" evidence="2">
    <location>
        <position position="1"/>
    </location>
</feature>
<organism evidence="2 3">
    <name type="scientific">Candidatus Marithioploca araucensis</name>
    <dbReference type="NCBI Taxonomy" id="70273"/>
    <lineage>
        <taxon>Bacteria</taxon>
        <taxon>Pseudomonadati</taxon>
        <taxon>Pseudomonadota</taxon>
        <taxon>Gammaproteobacteria</taxon>
        <taxon>Thiotrichales</taxon>
        <taxon>Thiotrichaceae</taxon>
        <taxon>Candidatus Marithioploca</taxon>
    </lineage>
</organism>
<dbReference type="EMBL" id="JAUCGM010000710">
    <property type="protein sequence ID" value="MDM8563553.1"/>
    <property type="molecule type" value="Genomic_DNA"/>
</dbReference>
<evidence type="ECO:0000313" key="3">
    <source>
        <dbReference type="Proteomes" id="UP001171945"/>
    </source>
</evidence>
<keyword evidence="1" id="KW-1133">Transmembrane helix</keyword>
<keyword evidence="1" id="KW-0812">Transmembrane</keyword>
<gene>
    <name evidence="2" type="ORF">QUF54_09385</name>
</gene>
<protein>
    <submittedName>
        <fullName evidence="2">VanZ family protein</fullName>
    </submittedName>
</protein>
<comment type="caution">
    <text evidence="2">The sequence shown here is derived from an EMBL/GenBank/DDBJ whole genome shotgun (WGS) entry which is preliminary data.</text>
</comment>
<feature type="transmembrane region" description="Helical" evidence="1">
    <location>
        <begin position="33"/>
        <end position="50"/>
    </location>
</feature>
<reference evidence="2" key="1">
    <citation type="submission" date="2023-06" db="EMBL/GenBank/DDBJ databases">
        <title>Uncultivated large filamentous bacteria from sulfidic sediments reveal new species and different genomic features in energy metabolism and defense.</title>
        <authorList>
            <person name="Fonseca A."/>
        </authorList>
    </citation>
    <scope>NUCLEOTIDE SEQUENCE</scope>
    <source>
        <strain evidence="2">HSG4</strain>
    </source>
</reference>
<keyword evidence="3" id="KW-1185">Reference proteome</keyword>
<dbReference type="Proteomes" id="UP001171945">
    <property type="component" value="Unassembled WGS sequence"/>
</dbReference>
<feature type="transmembrane region" description="Helical" evidence="1">
    <location>
        <begin position="62"/>
        <end position="83"/>
    </location>
</feature>
<evidence type="ECO:0000256" key="1">
    <source>
        <dbReference type="SAM" id="Phobius"/>
    </source>
</evidence>
<name>A0ABT7VVH0_9GAMM</name>
<accession>A0ABT7VVH0</accession>
<sequence>VLLIIAIANLGDDWLLTNNLKRIVYLIPYGDKWGHFILMGLLAFFVNLFFKCEKLKIFKLSFLKGSVIILTIVTLEELSQIFIESRSYDLLDLTFDYLGILLFGQLALWYFRSSVIIEQS</sequence>
<dbReference type="NCBIfam" id="NF037970">
    <property type="entry name" value="vanZ_1"/>
    <property type="match status" value="1"/>
</dbReference>
<proteinExistence type="predicted"/>
<keyword evidence="1" id="KW-0472">Membrane</keyword>